<dbReference type="InterPro" id="IPR025500">
    <property type="entry name" value="DUF4390"/>
</dbReference>
<keyword evidence="2" id="KW-1185">Reference proteome</keyword>
<dbReference type="Pfam" id="PF14334">
    <property type="entry name" value="DUF4390"/>
    <property type="match status" value="1"/>
</dbReference>
<dbReference type="RefSeq" id="WP_169115356.1">
    <property type="nucleotide sequence ID" value="NZ_JAAAUB010000003.1"/>
</dbReference>
<comment type="caution">
    <text evidence="1">The sequence shown here is derived from an EMBL/GenBank/DDBJ whole genome shotgun (WGS) entry which is preliminary data.</text>
</comment>
<dbReference type="EMBL" id="JAAAUB010000003">
    <property type="protein sequence ID" value="NMH16086.1"/>
    <property type="molecule type" value="Genomic_DNA"/>
</dbReference>
<evidence type="ECO:0000313" key="2">
    <source>
        <dbReference type="Proteomes" id="UP000669605"/>
    </source>
</evidence>
<proteinExistence type="predicted"/>
<sequence>MGAMVLGGFGLGASAREVTAKIAHARLWRNESGAWFLDADLNMERFPPMWEDLLQRGIELPLRLELMLYRERWYWSDQLVYGKFWRITIRYRPVTQDWLLSVGESTHAFYDRESLMQALRKIRAWPVAGDIFNPLTDVRAELKLAVDLSRSPQTVRATALGNDDYVWVVEPYRWYPWRER</sequence>
<reference evidence="1 2" key="1">
    <citation type="journal article" date="2020" name="Curr. Microbiol.">
        <title>Tepidiphilus baoligensis sp. nov., a Novel Bacterium of the Family Hydrogenophilaceae Isolated from an Oil Reservoir.</title>
        <authorList>
            <person name="Zhang X."/>
            <person name="Wang G."/>
            <person name="Ma X."/>
            <person name="Yu J."/>
            <person name="You J."/>
            <person name="Xue Y."/>
            <person name="Ma Y."/>
        </authorList>
    </citation>
    <scope>NUCLEOTIDE SEQUENCE [LARGE SCALE GENOMIC DNA]</scope>
    <source>
        <strain evidence="1 2">B18-69</strain>
    </source>
</reference>
<accession>A0ABX1QJC7</accession>
<evidence type="ECO:0000313" key="1">
    <source>
        <dbReference type="EMBL" id="NMH16086.1"/>
    </source>
</evidence>
<dbReference type="Proteomes" id="UP000669605">
    <property type="component" value="Unassembled WGS sequence"/>
</dbReference>
<organism evidence="1 2">
    <name type="scientific">Tepidiphilus baoligensis</name>
    <dbReference type="NCBI Taxonomy" id="2698687"/>
    <lineage>
        <taxon>Bacteria</taxon>
        <taxon>Pseudomonadati</taxon>
        <taxon>Pseudomonadota</taxon>
        <taxon>Hydrogenophilia</taxon>
        <taxon>Hydrogenophilales</taxon>
        <taxon>Hydrogenophilaceae</taxon>
        <taxon>Tepidiphilus</taxon>
    </lineage>
</organism>
<gene>
    <name evidence="1" type="ORF">GV368_02960</name>
</gene>
<protein>
    <submittedName>
        <fullName evidence="1">DUF4390 domain-containing protein</fullName>
    </submittedName>
</protein>
<name>A0ABX1QJC7_9PROT</name>